<dbReference type="PANTHER" id="PTHR12526">
    <property type="entry name" value="GLYCOSYLTRANSFERASE"/>
    <property type="match status" value="1"/>
</dbReference>
<dbReference type="OrthoDB" id="506201at2"/>
<evidence type="ECO:0000313" key="4">
    <source>
        <dbReference type="Proteomes" id="UP000239297"/>
    </source>
</evidence>
<dbReference type="EMBL" id="PRKW01000001">
    <property type="protein sequence ID" value="PPB50569.1"/>
    <property type="molecule type" value="Genomic_DNA"/>
</dbReference>
<evidence type="ECO:0000256" key="1">
    <source>
        <dbReference type="ARBA" id="ARBA00022679"/>
    </source>
</evidence>
<dbReference type="Pfam" id="PF00534">
    <property type="entry name" value="Glycos_transf_1"/>
    <property type="match status" value="1"/>
</dbReference>
<dbReference type="Proteomes" id="UP000239297">
    <property type="component" value="Unassembled WGS sequence"/>
</dbReference>
<comment type="caution">
    <text evidence="3">The sequence shown here is derived from an EMBL/GenBank/DDBJ whole genome shotgun (WGS) entry which is preliminary data.</text>
</comment>
<dbReference type="GO" id="GO:0016757">
    <property type="term" value="F:glycosyltransferase activity"/>
    <property type="evidence" value="ECO:0007669"/>
    <property type="project" value="InterPro"/>
</dbReference>
<sequence>MMDLSRSNNERYDKAMLQRDTDPRAGVMPDAYHCAVTWGIPFDYGGMTSAMLRRSRAFVSEGGQDVDILTFDYQSDYLDIACELEVSGELLPGMKLRNLWDELRSLPDVVLSAAVSAPRVNGEYLAIAPEEGETETFSGKFRRRVRYGKSRDDVLQIDYLRTDGSVYASDRRDLVERGTEGGRLICLCNSAGEPVAAWNQMWPLYLYWLDTVVAGRETFMIIDSKTTANFLTRYRRPNVITMHLVHNSHMAAGAKPPFGQLSSVRRYTFERLELFDAVIFLTAAQRKDVNEVYGAVKSTGVVPNSTELVPFDPNEDRAPGVGVMLASLNARKRVQHAIGAIASAREAGTDCSLTIFGEGPHRDRLDRLVQASRMNSHVCMPGFSEAARQHLWAASFTLLTSTTEGLPLVLLEAMSGGCLPIAYDIPYGPADLIDDGVNGFLVEAGDESALARRVAEVVSLSPERSRAMRQAARETAERFSDSAVTRQWAGEMRIAMDRKLESNVAASLVTSP</sequence>
<evidence type="ECO:0000313" key="3">
    <source>
        <dbReference type="EMBL" id="PPB50569.1"/>
    </source>
</evidence>
<dbReference type="PANTHER" id="PTHR12526:SF630">
    <property type="entry name" value="GLYCOSYLTRANSFERASE"/>
    <property type="match status" value="1"/>
</dbReference>
<accession>A0A2S5J170</accession>
<dbReference type="SUPFAM" id="SSF53756">
    <property type="entry name" value="UDP-Glycosyltransferase/glycogen phosphorylase"/>
    <property type="match status" value="1"/>
</dbReference>
<dbReference type="Gene3D" id="3.40.50.2000">
    <property type="entry name" value="Glycogen Phosphorylase B"/>
    <property type="match status" value="3"/>
</dbReference>
<organism evidence="3 4">
    <name type="scientific">Arthrobacter pityocampae</name>
    <dbReference type="NCBI Taxonomy" id="547334"/>
    <lineage>
        <taxon>Bacteria</taxon>
        <taxon>Bacillati</taxon>
        <taxon>Actinomycetota</taxon>
        <taxon>Actinomycetes</taxon>
        <taxon>Micrococcales</taxon>
        <taxon>Micrococcaceae</taxon>
        <taxon>Arthrobacter</taxon>
    </lineage>
</organism>
<name>A0A2S5J170_9MICC</name>
<reference evidence="3 4" key="1">
    <citation type="journal article" date="2014" name="Int. J. Syst. Evol. Microbiol.">
        <title>Arthrobacter pityocampae sp. nov., isolated from Thaumetopoea pityocampa (Lep., Thaumetopoeidae).</title>
        <authorList>
            <person name="Ince I.A."/>
            <person name="Demirbag Z."/>
            <person name="Kati H."/>
        </authorList>
    </citation>
    <scope>NUCLEOTIDE SEQUENCE [LARGE SCALE GENOMIC DNA]</scope>
    <source>
        <strain evidence="3 4">Tp2</strain>
    </source>
</reference>
<dbReference type="AlphaFoldDB" id="A0A2S5J170"/>
<proteinExistence type="predicted"/>
<dbReference type="InterPro" id="IPR001296">
    <property type="entry name" value="Glyco_trans_1"/>
</dbReference>
<gene>
    <name evidence="3" type="ORF">C4K88_01370</name>
</gene>
<evidence type="ECO:0000259" key="2">
    <source>
        <dbReference type="Pfam" id="PF00534"/>
    </source>
</evidence>
<keyword evidence="1" id="KW-0808">Transferase</keyword>
<keyword evidence="4" id="KW-1185">Reference proteome</keyword>
<feature type="domain" description="Glycosyl transferase family 1" evidence="2">
    <location>
        <begin position="317"/>
        <end position="474"/>
    </location>
</feature>
<protein>
    <recommendedName>
        <fullName evidence="2">Glycosyl transferase family 1 domain-containing protein</fullName>
    </recommendedName>
</protein>